<organism evidence="1 2">
    <name type="scientific">Vibrio gazogenes DSM 21264 = NBRC 103151</name>
    <dbReference type="NCBI Taxonomy" id="1123492"/>
    <lineage>
        <taxon>Bacteria</taxon>
        <taxon>Pseudomonadati</taxon>
        <taxon>Pseudomonadota</taxon>
        <taxon>Gammaproteobacteria</taxon>
        <taxon>Vibrionales</taxon>
        <taxon>Vibrionaceae</taxon>
        <taxon>Vibrio</taxon>
    </lineage>
</organism>
<dbReference type="Proteomes" id="UP000184159">
    <property type="component" value="Unassembled WGS sequence"/>
</dbReference>
<gene>
    <name evidence="1" type="ORF">SAMN02745781_03657</name>
</gene>
<name>A0A1M5G1M9_VIBGA</name>
<reference evidence="2" key="1">
    <citation type="submission" date="2016-11" db="EMBL/GenBank/DDBJ databases">
        <authorList>
            <person name="Varghese N."/>
            <person name="Submissions S."/>
        </authorList>
    </citation>
    <scope>NUCLEOTIDE SEQUENCE [LARGE SCALE GENOMIC DNA]</scope>
    <source>
        <strain evidence="2">DSM 21264</strain>
    </source>
</reference>
<evidence type="ECO:0000313" key="2">
    <source>
        <dbReference type="Proteomes" id="UP000184159"/>
    </source>
</evidence>
<protein>
    <submittedName>
        <fullName evidence="1">Uncharacterized protein</fullName>
    </submittedName>
</protein>
<evidence type="ECO:0000313" key="1">
    <source>
        <dbReference type="EMBL" id="SHF97361.1"/>
    </source>
</evidence>
<sequence length="65" mass="7817">MYHEVHKGRLDLYLIREQVIDDYAVGEVYTPQVKDTLKISFYKVKFGYLNLLKHTLGHKQHIERQ</sequence>
<accession>A0A1M5G1M9</accession>
<proteinExistence type="predicted"/>
<dbReference type="AlphaFoldDB" id="A0A1M5G1M9"/>
<keyword evidence="2" id="KW-1185">Reference proteome</keyword>
<dbReference type="EMBL" id="FQUH01000022">
    <property type="protein sequence ID" value="SHF97361.1"/>
    <property type="molecule type" value="Genomic_DNA"/>
</dbReference>